<feature type="transmembrane region" description="Helical" evidence="6">
    <location>
        <begin position="264"/>
        <end position="283"/>
    </location>
</feature>
<dbReference type="PANTHER" id="PTHR35007">
    <property type="entry name" value="INTEGRAL MEMBRANE PROTEIN-RELATED"/>
    <property type="match status" value="1"/>
</dbReference>
<feature type="transmembrane region" description="Helical" evidence="6">
    <location>
        <begin position="120"/>
        <end position="139"/>
    </location>
</feature>
<organism evidence="8 9">
    <name type="scientific">Adlercreutzia mucosicola</name>
    <dbReference type="NCBI Taxonomy" id="580026"/>
    <lineage>
        <taxon>Bacteria</taxon>
        <taxon>Bacillati</taxon>
        <taxon>Actinomycetota</taxon>
        <taxon>Coriobacteriia</taxon>
        <taxon>Eggerthellales</taxon>
        <taxon>Eggerthellaceae</taxon>
        <taxon>Adlercreutzia</taxon>
    </lineage>
</organism>
<dbReference type="OrthoDB" id="3173358at2"/>
<protein>
    <submittedName>
        <fullName evidence="8">Type II secretion system protein</fullName>
    </submittedName>
</protein>
<keyword evidence="4 6" id="KW-1133">Transmembrane helix</keyword>
<evidence type="ECO:0000256" key="2">
    <source>
        <dbReference type="ARBA" id="ARBA00022475"/>
    </source>
</evidence>
<evidence type="ECO:0000256" key="5">
    <source>
        <dbReference type="ARBA" id="ARBA00023136"/>
    </source>
</evidence>
<sequence>MGAILGYAAVGLASAAALGVLAGGICYDRRERQRRRQRALAPGESTVSWASWRLRKGVKCLMPAARRLLRWSPVERYGRALVFVAESRGVAASADALLSCLIAACTLCVAAGWIAAASPVFGIAASGCLIVGLGGYGKGEAQRRTGAMRDEIPDALRSLGVCFRAGLSLMQTLRQTGSELKGPLGEVFLSAARILETGGTATEALALFKRRADTPELAFVAVALDVQHTSGGSLAHVLDAARESVEGEIELAQALKVQTAQAQLSARIVTFMPFVLVALFSLVSPGFLMPFFASFGGLALLAVALVMQAAGVMLVHRMLDVGVG</sequence>
<dbReference type="EMBL" id="WSRR01000005">
    <property type="protein sequence ID" value="MVX60519.1"/>
    <property type="molecule type" value="Genomic_DNA"/>
</dbReference>
<dbReference type="InterPro" id="IPR018076">
    <property type="entry name" value="T2SS_GspF_dom"/>
</dbReference>
<comment type="subcellular location">
    <subcellularLocation>
        <location evidence="1">Cell membrane</location>
        <topology evidence="1">Multi-pass membrane protein</topology>
    </subcellularLocation>
</comment>
<dbReference type="InterPro" id="IPR042094">
    <property type="entry name" value="T2SS_GspF_sf"/>
</dbReference>
<dbReference type="GO" id="GO:0005886">
    <property type="term" value="C:plasma membrane"/>
    <property type="evidence" value="ECO:0007669"/>
    <property type="project" value="UniProtKB-SubCell"/>
</dbReference>
<evidence type="ECO:0000256" key="6">
    <source>
        <dbReference type="SAM" id="Phobius"/>
    </source>
</evidence>
<feature type="transmembrane region" description="Helical" evidence="6">
    <location>
        <begin position="6"/>
        <end position="27"/>
    </location>
</feature>
<reference evidence="8 9" key="1">
    <citation type="submission" date="2019-12" db="EMBL/GenBank/DDBJ databases">
        <title>Microbes associate with the intestines of laboratory mice.</title>
        <authorList>
            <person name="Navarre W."/>
            <person name="Wong E."/>
        </authorList>
    </citation>
    <scope>NUCLEOTIDE SEQUENCE [LARGE SCALE GENOMIC DNA]</scope>
    <source>
        <strain evidence="8 9">NM66_B29</strain>
    </source>
</reference>
<keyword evidence="9" id="KW-1185">Reference proteome</keyword>
<comment type="caution">
    <text evidence="8">The sequence shown here is derived from an EMBL/GenBank/DDBJ whole genome shotgun (WGS) entry which is preliminary data.</text>
</comment>
<evidence type="ECO:0000259" key="7">
    <source>
        <dbReference type="Pfam" id="PF00482"/>
    </source>
</evidence>
<dbReference type="RefSeq" id="WP_160345090.1">
    <property type="nucleotide sequence ID" value="NZ_JAOAKZ010000034.1"/>
</dbReference>
<feature type="domain" description="Type II secretion system protein GspF" evidence="7">
    <location>
        <begin position="155"/>
        <end position="280"/>
    </location>
</feature>
<gene>
    <name evidence="8" type="ORF">GKZ27_03460</name>
</gene>
<keyword evidence="3 6" id="KW-0812">Transmembrane</keyword>
<proteinExistence type="predicted"/>
<feature type="transmembrane region" description="Helical" evidence="6">
    <location>
        <begin position="289"/>
        <end position="315"/>
    </location>
</feature>
<evidence type="ECO:0000256" key="4">
    <source>
        <dbReference type="ARBA" id="ARBA00022989"/>
    </source>
</evidence>
<evidence type="ECO:0000256" key="1">
    <source>
        <dbReference type="ARBA" id="ARBA00004651"/>
    </source>
</evidence>
<keyword evidence="5 6" id="KW-0472">Membrane</keyword>
<dbReference type="AlphaFoldDB" id="A0A6N8JNC4"/>
<evidence type="ECO:0000313" key="8">
    <source>
        <dbReference type="EMBL" id="MVX60519.1"/>
    </source>
</evidence>
<evidence type="ECO:0000313" key="9">
    <source>
        <dbReference type="Proteomes" id="UP000463388"/>
    </source>
</evidence>
<accession>A0A6N8JNC4</accession>
<name>A0A6N8JNC4_9ACTN</name>
<dbReference type="PANTHER" id="PTHR35007:SF2">
    <property type="entry name" value="PILUS ASSEMBLE PROTEIN"/>
    <property type="match status" value="1"/>
</dbReference>
<dbReference type="Proteomes" id="UP000463388">
    <property type="component" value="Unassembled WGS sequence"/>
</dbReference>
<dbReference type="Pfam" id="PF00482">
    <property type="entry name" value="T2SSF"/>
    <property type="match status" value="1"/>
</dbReference>
<evidence type="ECO:0000256" key="3">
    <source>
        <dbReference type="ARBA" id="ARBA00022692"/>
    </source>
</evidence>
<dbReference type="Gene3D" id="1.20.81.30">
    <property type="entry name" value="Type II secretion system (T2SS), domain F"/>
    <property type="match status" value="1"/>
</dbReference>
<keyword evidence="2" id="KW-1003">Cell membrane</keyword>
<feature type="transmembrane region" description="Helical" evidence="6">
    <location>
        <begin position="96"/>
        <end position="114"/>
    </location>
</feature>